<evidence type="ECO:0000256" key="1">
    <source>
        <dbReference type="ARBA" id="ARBA00004651"/>
    </source>
</evidence>
<feature type="transmembrane region" description="Helical" evidence="2">
    <location>
        <begin position="308"/>
        <end position="329"/>
    </location>
</feature>
<dbReference type="GO" id="GO:0022857">
    <property type="term" value="F:transmembrane transporter activity"/>
    <property type="evidence" value="ECO:0007669"/>
    <property type="project" value="InterPro"/>
</dbReference>
<feature type="transmembrane region" description="Helical" evidence="2">
    <location>
        <begin position="95"/>
        <end position="118"/>
    </location>
</feature>
<comment type="subcellular location">
    <subcellularLocation>
        <location evidence="1">Cell membrane</location>
        <topology evidence="1">Multi-pass membrane protein</topology>
    </subcellularLocation>
</comment>
<dbReference type="InterPro" id="IPR011701">
    <property type="entry name" value="MFS"/>
</dbReference>
<dbReference type="CDD" id="cd06174">
    <property type="entry name" value="MFS"/>
    <property type="match status" value="1"/>
</dbReference>
<dbReference type="Proteomes" id="UP000306509">
    <property type="component" value="Unassembled WGS sequence"/>
</dbReference>
<dbReference type="EMBL" id="QGQD01000072">
    <property type="protein sequence ID" value="TLC99306.1"/>
    <property type="molecule type" value="Genomic_DNA"/>
</dbReference>
<dbReference type="STRING" id="180332.GCA_000797495_02908"/>
<organism evidence="3 4">
    <name type="scientific">Robinsoniella peoriensis</name>
    <dbReference type="NCBI Taxonomy" id="180332"/>
    <lineage>
        <taxon>Bacteria</taxon>
        <taxon>Bacillati</taxon>
        <taxon>Bacillota</taxon>
        <taxon>Clostridia</taxon>
        <taxon>Lachnospirales</taxon>
        <taxon>Lachnospiraceae</taxon>
        <taxon>Robinsoniella</taxon>
    </lineage>
</organism>
<dbReference type="InterPro" id="IPR036259">
    <property type="entry name" value="MFS_trans_sf"/>
</dbReference>
<feature type="transmembrane region" description="Helical" evidence="2">
    <location>
        <begin position="341"/>
        <end position="360"/>
    </location>
</feature>
<sequence>MYAITHMRTFISDTYYSRQPMNEADFKRSRSLFVLEGSMANGVLALTSGAFLSGYASMMGADDSLNGIIGAIPTLLCVVQLFSTVVLENLREKKFIIAFLALMHRLLLTLIFFVPLFVREPAFRLAAVVGIFAAAHGCGAFIGTGAGNWLRKLVPGRELGSYLGKRDAKALAFTTIVSLSMGKLLDWFRYQNAEQAGFLTIGLAVLAMTFVNFYCFSSAKEPIQEEYKERTRLKHVFTEPLKNKGFRKIIGFYGFWNLGLQIAAPFFSVYMVTGLNLDYTYMTFLGLIASLSRVFASGIWGRLADRKSWLWVTKTSMLLLGCVHISWFFMTKETCLVLQPILQSLSGIAWGGIAISVFNVQYQYAPDNKQMLFVGANSAYAGMIGFASSLLGAALLTILPAGNLLGMAVSGMQFLFVLSGGLIIGCSCYVHFVLKKI</sequence>
<feature type="transmembrane region" description="Helical" evidence="2">
    <location>
        <begin position="372"/>
        <end position="399"/>
    </location>
</feature>
<reference evidence="3 4" key="1">
    <citation type="journal article" date="2019" name="Anaerobe">
        <title>Detection of Robinsoniella peoriensis in multiple bone samples of a trauma patient.</title>
        <authorList>
            <person name="Schrottner P."/>
            <person name="Hartwich K."/>
            <person name="Bunk B."/>
            <person name="Schober I."/>
            <person name="Helbig S."/>
            <person name="Rudolph W.W."/>
            <person name="Gunzer F."/>
        </authorList>
    </citation>
    <scope>NUCLEOTIDE SEQUENCE [LARGE SCALE GENOMIC DNA]</scope>
    <source>
        <strain evidence="3 4">DSM 106044</strain>
    </source>
</reference>
<dbReference type="OrthoDB" id="1714505at2"/>
<dbReference type="PANTHER" id="PTHR23526:SF2">
    <property type="entry name" value="MAJOR FACILITATOR SUPERFAMILY (MFS) PROFILE DOMAIN-CONTAINING PROTEIN"/>
    <property type="match status" value="1"/>
</dbReference>
<feature type="transmembrane region" description="Helical" evidence="2">
    <location>
        <begin position="124"/>
        <end position="150"/>
    </location>
</feature>
<accession>A0A4U8Q3Q7</accession>
<gene>
    <name evidence="3" type="ORF">DSM106044_03906</name>
</gene>
<dbReference type="Pfam" id="PF07690">
    <property type="entry name" value="MFS_1"/>
    <property type="match status" value="1"/>
</dbReference>
<proteinExistence type="predicted"/>
<keyword evidence="2" id="KW-0812">Transmembrane</keyword>
<keyword evidence="2" id="KW-1133">Transmembrane helix</keyword>
<evidence type="ECO:0000313" key="3">
    <source>
        <dbReference type="EMBL" id="TLC99306.1"/>
    </source>
</evidence>
<evidence type="ECO:0000256" key="2">
    <source>
        <dbReference type="SAM" id="Phobius"/>
    </source>
</evidence>
<feature type="transmembrane region" description="Helical" evidence="2">
    <location>
        <begin position="196"/>
        <end position="216"/>
    </location>
</feature>
<dbReference type="AlphaFoldDB" id="A0A4U8Q3Q7"/>
<name>A0A4U8Q3Q7_9FIRM</name>
<dbReference type="SUPFAM" id="SSF103473">
    <property type="entry name" value="MFS general substrate transporter"/>
    <property type="match status" value="1"/>
</dbReference>
<feature type="transmembrane region" description="Helical" evidence="2">
    <location>
        <begin position="250"/>
        <end position="273"/>
    </location>
</feature>
<protein>
    <submittedName>
        <fullName evidence="3">Major Facilitator Superfamily protein</fullName>
    </submittedName>
</protein>
<feature type="transmembrane region" description="Helical" evidence="2">
    <location>
        <begin position="411"/>
        <end position="434"/>
    </location>
</feature>
<dbReference type="Gene3D" id="1.20.1250.20">
    <property type="entry name" value="MFS general substrate transporter like domains"/>
    <property type="match status" value="1"/>
</dbReference>
<keyword evidence="2" id="KW-0472">Membrane</keyword>
<evidence type="ECO:0000313" key="4">
    <source>
        <dbReference type="Proteomes" id="UP000306509"/>
    </source>
</evidence>
<dbReference type="PANTHER" id="PTHR23526">
    <property type="entry name" value="INTEGRAL MEMBRANE TRANSPORT PROTEIN-RELATED"/>
    <property type="match status" value="1"/>
</dbReference>
<dbReference type="GO" id="GO:0005886">
    <property type="term" value="C:plasma membrane"/>
    <property type="evidence" value="ECO:0007669"/>
    <property type="project" value="UniProtKB-SubCell"/>
</dbReference>
<dbReference type="RefSeq" id="WP_044290082.1">
    <property type="nucleotide sequence ID" value="NZ_CABMJZ010000084.1"/>
</dbReference>
<feature type="transmembrane region" description="Helical" evidence="2">
    <location>
        <begin position="68"/>
        <end position="88"/>
    </location>
</feature>
<comment type="caution">
    <text evidence="3">The sequence shown here is derived from an EMBL/GenBank/DDBJ whole genome shotgun (WGS) entry which is preliminary data.</text>
</comment>
<feature type="transmembrane region" description="Helical" evidence="2">
    <location>
        <begin position="279"/>
        <end position="296"/>
    </location>
</feature>
<keyword evidence="4" id="KW-1185">Reference proteome</keyword>
<dbReference type="InterPro" id="IPR052528">
    <property type="entry name" value="Sugar_transport-like"/>
</dbReference>